<dbReference type="InterPro" id="IPR051448">
    <property type="entry name" value="CdaR-like_regulators"/>
</dbReference>
<evidence type="ECO:0000313" key="2">
    <source>
        <dbReference type="EMBL" id="GAA2033982.1"/>
    </source>
</evidence>
<dbReference type="Gene3D" id="1.10.10.2840">
    <property type="entry name" value="PucR C-terminal helix-turn-helix domain"/>
    <property type="match status" value="1"/>
</dbReference>
<dbReference type="InterPro" id="IPR012914">
    <property type="entry name" value="PucR_dom"/>
</dbReference>
<dbReference type="PANTHER" id="PTHR33744:SF1">
    <property type="entry name" value="DNA-BINDING TRANSCRIPTIONAL ACTIVATOR ADER"/>
    <property type="match status" value="1"/>
</dbReference>
<organism evidence="2 3">
    <name type="scientific">Yaniella flava</name>
    <dbReference type="NCBI Taxonomy" id="287930"/>
    <lineage>
        <taxon>Bacteria</taxon>
        <taxon>Bacillati</taxon>
        <taxon>Actinomycetota</taxon>
        <taxon>Actinomycetes</taxon>
        <taxon>Micrococcales</taxon>
        <taxon>Micrococcaceae</taxon>
        <taxon>Yaniella</taxon>
    </lineage>
</organism>
<comment type="caution">
    <text evidence="2">The sequence shown here is derived from an EMBL/GenBank/DDBJ whole genome shotgun (WGS) entry which is preliminary data.</text>
</comment>
<proteinExistence type="predicted"/>
<gene>
    <name evidence="2" type="ORF">GCM10009720_13190</name>
</gene>
<protein>
    <submittedName>
        <fullName evidence="2">PucR family transcriptional regulator</fullName>
    </submittedName>
</protein>
<sequence>MYMLHVTVGQVVGLDIFQEGHPELLSQPVAGAQDELVRWMHILETERPEGLLPGGEFVLTTATFLDRAAGGVQGGVAAANRFLDTIEQTGAVAVAAEILPGREHIANILAAAARHRRFPIYLLPGRIRFVELTQTIHENIAAARFHEIETDRQIHETFTRLSVGSASTDRIVTEATTLLGCQVKWETAEAKSDTVVVAEHPVVAGDETLGRLIIVEGCQADASLVTTVLERAAQALSISVLAKRSQDEIRRSTASSLFYQLRGGTDLSEEEVLWRLTETSGRHVLSEVKWFPMVVRILGEDAGEELLNRWSGMLLDVLDSVGDSQKVSVFAARSEIGVVDVLLPLADPAALSSFVEATRARFSARLRGRGGLVAGLASEAPSAKAAVEQLSNAAQIAQAAQAYVKATGQSRAYFFAKDLGLRGLLATLQDDDQLVAFVATELAGLSNSTGSRQSFESRLDFLEAVLTSHNKAQLARSRHMSRPALYSQIKRLETVLGYSLEDDAEQNTALHLAVMAYRMNPNTMYGVLHSRSTAG</sequence>
<feature type="domain" description="Purine catabolism PurC-like" evidence="1">
    <location>
        <begin position="27"/>
        <end position="140"/>
    </location>
</feature>
<evidence type="ECO:0000259" key="1">
    <source>
        <dbReference type="Pfam" id="PF07905"/>
    </source>
</evidence>
<accession>A0ABP5FX07</accession>
<name>A0ABP5FX07_9MICC</name>
<keyword evidence="3" id="KW-1185">Reference proteome</keyword>
<reference evidence="3" key="1">
    <citation type="journal article" date="2019" name="Int. J. Syst. Evol. Microbiol.">
        <title>The Global Catalogue of Microorganisms (GCM) 10K type strain sequencing project: providing services to taxonomists for standard genome sequencing and annotation.</title>
        <authorList>
            <consortium name="The Broad Institute Genomics Platform"/>
            <consortium name="The Broad Institute Genome Sequencing Center for Infectious Disease"/>
            <person name="Wu L."/>
            <person name="Ma J."/>
        </authorList>
    </citation>
    <scope>NUCLEOTIDE SEQUENCE [LARGE SCALE GENOMIC DNA]</scope>
    <source>
        <strain evidence="3">JCM 13595</strain>
    </source>
</reference>
<evidence type="ECO:0000313" key="3">
    <source>
        <dbReference type="Proteomes" id="UP001501461"/>
    </source>
</evidence>
<dbReference type="Proteomes" id="UP001501461">
    <property type="component" value="Unassembled WGS sequence"/>
</dbReference>
<dbReference type="InterPro" id="IPR042070">
    <property type="entry name" value="PucR_C-HTH_sf"/>
</dbReference>
<dbReference type="PANTHER" id="PTHR33744">
    <property type="entry name" value="CARBOHYDRATE DIACID REGULATOR"/>
    <property type="match status" value="1"/>
</dbReference>
<dbReference type="Pfam" id="PF07905">
    <property type="entry name" value="PucR"/>
    <property type="match status" value="1"/>
</dbReference>
<dbReference type="EMBL" id="BAAAMN010000020">
    <property type="protein sequence ID" value="GAA2033982.1"/>
    <property type="molecule type" value="Genomic_DNA"/>
</dbReference>